<feature type="region of interest" description="Disordered" evidence="1">
    <location>
        <begin position="142"/>
        <end position="168"/>
    </location>
</feature>
<gene>
    <name evidence="3" type="ORF">Mal48_06590</name>
</gene>
<dbReference type="SUPFAM" id="SSF53098">
    <property type="entry name" value="Ribonuclease H-like"/>
    <property type="match status" value="1"/>
</dbReference>
<accession>A0A517QIG0</accession>
<dbReference type="InterPro" id="IPR012337">
    <property type="entry name" value="RNaseH-like_sf"/>
</dbReference>
<dbReference type="Proteomes" id="UP000315724">
    <property type="component" value="Chromosome"/>
</dbReference>
<dbReference type="Pfam" id="PF01609">
    <property type="entry name" value="DDE_Tnp_1"/>
    <property type="match status" value="1"/>
</dbReference>
<dbReference type="KEGG" id="tpol:Mal48_06590"/>
<feature type="region of interest" description="Disordered" evidence="1">
    <location>
        <begin position="417"/>
        <end position="459"/>
    </location>
</feature>
<dbReference type="PANTHER" id="PTHR37529">
    <property type="entry name" value="TRANSPOSASE INSG FOR INSERTION SEQUENCE ELEMENT IS4-RELATED"/>
    <property type="match status" value="1"/>
</dbReference>
<dbReference type="InterPro" id="IPR047952">
    <property type="entry name" value="Transpos_IS4"/>
</dbReference>
<feature type="domain" description="Transposase IS4-like" evidence="2">
    <location>
        <begin position="129"/>
        <end position="351"/>
    </location>
</feature>
<feature type="compositionally biased region" description="Basic and acidic residues" evidence="1">
    <location>
        <begin position="417"/>
        <end position="434"/>
    </location>
</feature>
<reference evidence="3 4" key="1">
    <citation type="submission" date="2019-02" db="EMBL/GenBank/DDBJ databases">
        <title>Deep-cultivation of Planctomycetes and their phenomic and genomic characterization uncovers novel biology.</title>
        <authorList>
            <person name="Wiegand S."/>
            <person name="Jogler M."/>
            <person name="Boedeker C."/>
            <person name="Pinto D."/>
            <person name="Vollmers J."/>
            <person name="Rivas-Marin E."/>
            <person name="Kohn T."/>
            <person name="Peeters S.H."/>
            <person name="Heuer A."/>
            <person name="Rast P."/>
            <person name="Oberbeckmann S."/>
            <person name="Bunk B."/>
            <person name="Jeske O."/>
            <person name="Meyerdierks A."/>
            <person name="Storesund J.E."/>
            <person name="Kallscheuer N."/>
            <person name="Luecker S."/>
            <person name="Lage O.M."/>
            <person name="Pohl T."/>
            <person name="Merkel B.J."/>
            <person name="Hornburger P."/>
            <person name="Mueller R.-W."/>
            <person name="Bruemmer F."/>
            <person name="Labrenz M."/>
            <person name="Spormann A.M."/>
            <person name="Op den Camp H."/>
            <person name="Overmann J."/>
            <person name="Amann R."/>
            <person name="Jetten M.S.M."/>
            <person name="Mascher T."/>
            <person name="Medema M.H."/>
            <person name="Devos D.P."/>
            <person name="Kaster A.-K."/>
            <person name="Ovreas L."/>
            <person name="Rohde M."/>
            <person name="Galperin M.Y."/>
            <person name="Jogler C."/>
        </authorList>
    </citation>
    <scope>NUCLEOTIDE SEQUENCE [LARGE SCALE GENOMIC DNA]</scope>
    <source>
        <strain evidence="3 4">Mal48</strain>
    </source>
</reference>
<proteinExistence type="predicted"/>
<dbReference type="NCBIfam" id="NF033592">
    <property type="entry name" value="transpos_IS4_1"/>
    <property type="match status" value="1"/>
</dbReference>
<dbReference type="RefSeq" id="WP_145195972.1">
    <property type="nucleotide sequence ID" value="NZ_CP036267.1"/>
</dbReference>
<evidence type="ECO:0000313" key="4">
    <source>
        <dbReference type="Proteomes" id="UP000315724"/>
    </source>
</evidence>
<dbReference type="InterPro" id="IPR002559">
    <property type="entry name" value="Transposase_11"/>
</dbReference>
<dbReference type="AlphaFoldDB" id="A0A517QIG0"/>
<evidence type="ECO:0000259" key="2">
    <source>
        <dbReference type="Pfam" id="PF01609"/>
    </source>
</evidence>
<dbReference type="GO" id="GO:0003677">
    <property type="term" value="F:DNA binding"/>
    <property type="evidence" value="ECO:0007669"/>
    <property type="project" value="InterPro"/>
</dbReference>
<protein>
    <submittedName>
        <fullName evidence="3">Transposase DDE domain protein</fullName>
    </submittedName>
</protein>
<evidence type="ECO:0000256" key="1">
    <source>
        <dbReference type="SAM" id="MobiDB-lite"/>
    </source>
</evidence>
<keyword evidence="4" id="KW-1185">Reference proteome</keyword>
<feature type="compositionally biased region" description="Polar residues" evidence="1">
    <location>
        <begin position="443"/>
        <end position="459"/>
    </location>
</feature>
<dbReference type="Gene3D" id="3.90.350.10">
    <property type="entry name" value="Transposase Inhibitor Protein From Tn5, Chain A, domain 1"/>
    <property type="match status" value="1"/>
</dbReference>
<dbReference type="GO" id="GO:0004803">
    <property type="term" value="F:transposase activity"/>
    <property type="evidence" value="ECO:0007669"/>
    <property type="project" value="InterPro"/>
</dbReference>
<dbReference type="OrthoDB" id="290144at2"/>
<feature type="compositionally biased region" description="Basic residues" evidence="1">
    <location>
        <begin position="153"/>
        <end position="163"/>
    </location>
</feature>
<evidence type="ECO:0000313" key="3">
    <source>
        <dbReference type="EMBL" id="QDT31426.1"/>
    </source>
</evidence>
<organism evidence="3 4">
    <name type="scientific">Thalassoglobus polymorphus</name>
    <dbReference type="NCBI Taxonomy" id="2527994"/>
    <lineage>
        <taxon>Bacteria</taxon>
        <taxon>Pseudomonadati</taxon>
        <taxon>Planctomycetota</taxon>
        <taxon>Planctomycetia</taxon>
        <taxon>Planctomycetales</taxon>
        <taxon>Planctomycetaceae</taxon>
        <taxon>Thalassoglobus</taxon>
    </lineage>
</organism>
<dbReference type="EMBL" id="CP036267">
    <property type="protein sequence ID" value="QDT31426.1"/>
    <property type="molecule type" value="Genomic_DNA"/>
</dbReference>
<sequence length="459" mass="52791">MSHQDRHARGVRLNSVDLSKALQWLTRGVDWSAIRMRKEATWTPQWLTWMAILWAWSNEATLGERFLCAQRLIQHLQNESAKVSTSYQAFMKVLIRWTEPLVLALQVTLRKRMEALSPGDWTRHGFVVFGVDGSKVSLPRTKSNQAAYSHARQNSKRNRRKKPNDRAATKKIEQSQLFLTTLFRVGLNLPWDWRTGPADSSERSHVLEMLDSLPQNALLTGDAGFVGYSFASTVLDHGSQLLVRVGANVKLLKKLGFVRESNGIVYVWTDKAARKQQPPLVFRLVVVQSTRHPVYLITSVTNQSRLSEKQIADLYRARWGVEVFFRHLKQTFGRRKLRSHAAANAQVELQWSLVGLWSIGLYASHELVSQSIPLERLSIAQSLRAFRRIASDYLHPQQKKDRLHHLLRKALLDEYERQDKTSRDYPRKKQERPAGKPKINKATPEQIQTAQNIKQSKKG</sequence>
<dbReference type="GO" id="GO:0006313">
    <property type="term" value="P:DNA transposition"/>
    <property type="evidence" value="ECO:0007669"/>
    <property type="project" value="InterPro"/>
</dbReference>
<name>A0A517QIG0_9PLAN</name>
<dbReference type="PANTHER" id="PTHR37529:SF1">
    <property type="entry name" value="TRANSPOSASE INSG FOR INSERTION SEQUENCE ELEMENT IS4-RELATED"/>
    <property type="match status" value="1"/>
</dbReference>